<evidence type="ECO:0000313" key="2">
    <source>
        <dbReference type="Proteomes" id="UP000324800"/>
    </source>
</evidence>
<proteinExistence type="predicted"/>
<organism evidence="1 2">
    <name type="scientific">Streblomastix strix</name>
    <dbReference type="NCBI Taxonomy" id="222440"/>
    <lineage>
        <taxon>Eukaryota</taxon>
        <taxon>Metamonada</taxon>
        <taxon>Preaxostyla</taxon>
        <taxon>Oxymonadida</taxon>
        <taxon>Streblomastigidae</taxon>
        <taxon>Streblomastix</taxon>
    </lineage>
</organism>
<sequence length="169" mass="18953">MVPEDAPEVIDVDWGDFGPPSTLGLISHGIYVPNAELVDLQMKQEYLEQLKSFEGESIIICSPHFNQQGSKLEGNQTQRQNAITWNSHTVMVIDIESEGRDINPPHLEAKINQASFNRQRDYWATKSNLLKQIVKQSAGQHHPGYGEGLIEVQDVVLRHARGEIISIAD</sequence>
<reference evidence="1 2" key="1">
    <citation type="submission" date="2019-03" db="EMBL/GenBank/DDBJ databases">
        <title>Single cell metagenomics reveals metabolic interactions within the superorganism composed of flagellate Streblomastix strix and complex community of Bacteroidetes bacteria on its surface.</title>
        <authorList>
            <person name="Treitli S.C."/>
            <person name="Kolisko M."/>
            <person name="Husnik F."/>
            <person name="Keeling P."/>
            <person name="Hampl V."/>
        </authorList>
    </citation>
    <scope>NUCLEOTIDE SEQUENCE [LARGE SCALE GENOMIC DNA]</scope>
    <source>
        <strain evidence="1">ST1C</strain>
    </source>
</reference>
<name>A0A5J4WC35_9EUKA</name>
<dbReference type="EMBL" id="SNRW01002519">
    <property type="protein sequence ID" value="KAA6392507.1"/>
    <property type="molecule type" value="Genomic_DNA"/>
</dbReference>
<comment type="caution">
    <text evidence="1">The sequence shown here is derived from an EMBL/GenBank/DDBJ whole genome shotgun (WGS) entry which is preliminary data.</text>
</comment>
<gene>
    <name evidence="1" type="ORF">EZS28_011967</name>
</gene>
<protein>
    <submittedName>
        <fullName evidence="1">Uncharacterized protein</fullName>
    </submittedName>
</protein>
<accession>A0A5J4WC35</accession>
<evidence type="ECO:0000313" key="1">
    <source>
        <dbReference type="EMBL" id="KAA6392507.1"/>
    </source>
</evidence>
<dbReference type="AlphaFoldDB" id="A0A5J4WC35"/>
<dbReference type="Proteomes" id="UP000324800">
    <property type="component" value="Unassembled WGS sequence"/>
</dbReference>